<evidence type="ECO:0000259" key="14">
    <source>
        <dbReference type="PROSITE" id="PS50259"/>
    </source>
</evidence>
<dbReference type="GO" id="GO:0005886">
    <property type="term" value="C:plasma membrane"/>
    <property type="evidence" value="ECO:0007669"/>
    <property type="project" value="UniProtKB-SubCell"/>
</dbReference>
<evidence type="ECO:0000256" key="10">
    <source>
        <dbReference type="ARBA" id="ARBA00023180"/>
    </source>
</evidence>
<sequence>MVVFEALILVLLPQIVCKIPSAKCRIGEPLPFLHKQYQSGDLIIVGILSNIYIFSSVMDFSEAPSAHLFDDILVITSIYQQFLALQFAVKEINENPEILPNHTLGFHIYNGYFSPSWTYRASLELFSTQDRFIPNYSCDMQNRPIAVIGGPTAAVGAHMSTTLSLYKMPQVIYSYTLEIKEKREAVLYQQMFPNISYQYKGILLLLLHFKWTWIGIISAKNENSERFVHDVVAMFSQRGICFDFIEGIPATTYSNSIFDFMEEGIKTYKVIMRSTTNVVIIHGEIDDMLFFRTFPIISKTEGIELWTKVKIWVMTAQIDFISLPFIRNEDIDFIHGALSFTIHSNKVSGFREFVQLRKPVFDKEDSFLKLFWKNAFECSFSNSMIDDEKEVMCTGEEKQETLLTSLFEMDMTGHSYSTYNAVYVVAHALHAMLSSAFPFRTENHKPQLSFLEQQFWKLNHFVRKTTFNNNAGDTISFNLNGELQVGFDIMNWITFPNQSFLRVRVGGIDPMKSQREIFSSSETSVVWPIRFNQSQPLSLCNSKCHSGYSKNKLEGKPFCCYNCLQCPERKIANQEDMNDCLKCQQDQYPNQNRDLCLFKAVAFLMCEETLGMALTSFVLFFSFITAVVHWIFIKHQDTPSVKANNRTLTYILLIALMLSFLCSLLFIGHPSKVMCVLRQTAFAIIFSVAISCVLAKTIIVVIAFLSTKPGSKMTKWVGKRLSFFIVSCCSCIEGIICTAWLSMSPQFPDVDMSSMAEEIVLECNEGSTYMFYYVLGYVGFLAFISFTVAFLARKLPDAFNEAKFITLSMLAFCSVWLSFIPTYLSTKGKYMVAVEIFSITTSSAGLLICIFSPKCYILILRPDLNKKEQLRVKKQFRNIKLYSFSFIYFFKKNLKSYTHRLLLGLLNFLEYMLQYA</sequence>
<keyword evidence="16" id="KW-1185">Reference proteome</keyword>
<feature type="transmembrane region" description="Helical" evidence="12">
    <location>
        <begin position="681"/>
        <end position="705"/>
    </location>
</feature>
<evidence type="ECO:0000256" key="7">
    <source>
        <dbReference type="ARBA" id="ARBA00023040"/>
    </source>
</evidence>
<keyword evidence="4 12" id="KW-0812">Transmembrane</keyword>
<keyword evidence="5 13" id="KW-0732">Signal</keyword>
<feature type="transmembrane region" description="Helical" evidence="12">
    <location>
        <begin position="804"/>
        <end position="824"/>
    </location>
</feature>
<feature type="transmembrane region" description="Helical" evidence="12">
    <location>
        <begin position="721"/>
        <end position="743"/>
    </location>
</feature>
<dbReference type="SUPFAM" id="SSF53822">
    <property type="entry name" value="Periplasmic binding protein-like I"/>
    <property type="match status" value="1"/>
</dbReference>
<keyword evidence="10" id="KW-0325">Glycoprotein</keyword>
<keyword evidence="7" id="KW-0297">G-protein coupled receptor</keyword>
<dbReference type="GO" id="GO:0004930">
    <property type="term" value="F:G protein-coupled receptor activity"/>
    <property type="evidence" value="ECO:0007669"/>
    <property type="project" value="UniProtKB-KW"/>
</dbReference>
<dbReference type="InterPro" id="IPR017978">
    <property type="entry name" value="GPCR_3_C"/>
</dbReference>
<dbReference type="PRINTS" id="PR01535">
    <property type="entry name" value="VOMERONASL2R"/>
</dbReference>
<gene>
    <name evidence="15" type="ORF">NXF25_021245</name>
</gene>
<name>A0AAW1B7F1_CROAD</name>
<evidence type="ECO:0000256" key="11">
    <source>
        <dbReference type="ARBA" id="ARBA00023224"/>
    </source>
</evidence>
<keyword evidence="11" id="KW-0807">Transducer</keyword>
<dbReference type="InterPro" id="IPR038550">
    <property type="entry name" value="GPCR_3_9-Cys_sf"/>
</dbReference>
<feature type="transmembrane region" description="Helical" evidence="12">
    <location>
        <begin position="770"/>
        <end position="792"/>
    </location>
</feature>
<reference evidence="15 16" key="1">
    <citation type="journal article" date="2024" name="Proc. Natl. Acad. Sci. U.S.A.">
        <title>The genetic regulatory architecture and epigenomic basis for age-related changes in rattlesnake venom.</title>
        <authorList>
            <person name="Hogan M.P."/>
            <person name="Holding M.L."/>
            <person name="Nystrom G.S."/>
            <person name="Colston T.J."/>
            <person name="Bartlett D.A."/>
            <person name="Mason A.J."/>
            <person name="Ellsworth S.A."/>
            <person name="Rautsaw R.M."/>
            <person name="Lawrence K.C."/>
            <person name="Strickland J.L."/>
            <person name="He B."/>
            <person name="Fraser P."/>
            <person name="Margres M.J."/>
            <person name="Gilbert D.M."/>
            <person name="Gibbs H.L."/>
            <person name="Parkinson C.L."/>
            <person name="Rokyta D.R."/>
        </authorList>
    </citation>
    <scope>NUCLEOTIDE SEQUENCE [LARGE SCALE GENOMIC DNA]</scope>
    <source>
        <strain evidence="15">DRR0105</strain>
    </source>
</reference>
<proteinExistence type="inferred from homology"/>
<dbReference type="InterPro" id="IPR001828">
    <property type="entry name" value="ANF_lig-bd_rcpt"/>
</dbReference>
<organism evidence="15 16">
    <name type="scientific">Crotalus adamanteus</name>
    <name type="common">Eastern diamondback rattlesnake</name>
    <dbReference type="NCBI Taxonomy" id="8729"/>
    <lineage>
        <taxon>Eukaryota</taxon>
        <taxon>Metazoa</taxon>
        <taxon>Chordata</taxon>
        <taxon>Craniata</taxon>
        <taxon>Vertebrata</taxon>
        <taxon>Euteleostomi</taxon>
        <taxon>Lepidosauria</taxon>
        <taxon>Squamata</taxon>
        <taxon>Bifurcata</taxon>
        <taxon>Unidentata</taxon>
        <taxon>Episquamata</taxon>
        <taxon>Toxicofera</taxon>
        <taxon>Serpentes</taxon>
        <taxon>Colubroidea</taxon>
        <taxon>Viperidae</taxon>
        <taxon>Crotalinae</taxon>
        <taxon>Crotalus</taxon>
    </lineage>
</organism>
<comment type="caution">
    <text evidence="15">The sequence shown here is derived from an EMBL/GenBank/DDBJ whole genome shotgun (WGS) entry which is preliminary data.</text>
</comment>
<protein>
    <submittedName>
        <fullName evidence="15">Type-2 vomeronasal receptor</fullName>
    </submittedName>
</protein>
<comment type="similarity">
    <text evidence="2">Belongs to the G-protein coupled receptor 3 family.</text>
</comment>
<dbReference type="InterPro" id="IPR000337">
    <property type="entry name" value="GPCR_3"/>
</dbReference>
<dbReference type="PROSITE" id="PS50259">
    <property type="entry name" value="G_PROTEIN_RECEP_F3_4"/>
    <property type="match status" value="1"/>
</dbReference>
<feature type="transmembrane region" description="Helical" evidence="12">
    <location>
        <begin position="648"/>
        <end position="669"/>
    </location>
</feature>
<keyword evidence="9 15" id="KW-0675">Receptor</keyword>
<evidence type="ECO:0000256" key="12">
    <source>
        <dbReference type="SAM" id="Phobius"/>
    </source>
</evidence>
<dbReference type="CDD" id="cd15283">
    <property type="entry name" value="7tmC_V2R_pheromone"/>
    <property type="match status" value="1"/>
</dbReference>
<dbReference type="InterPro" id="IPR028082">
    <property type="entry name" value="Peripla_BP_I"/>
</dbReference>
<keyword evidence="8 12" id="KW-0472">Membrane</keyword>
<dbReference type="Proteomes" id="UP001474421">
    <property type="component" value="Unassembled WGS sequence"/>
</dbReference>
<evidence type="ECO:0000256" key="2">
    <source>
        <dbReference type="ARBA" id="ARBA00007242"/>
    </source>
</evidence>
<evidence type="ECO:0000256" key="13">
    <source>
        <dbReference type="SAM" id="SignalP"/>
    </source>
</evidence>
<evidence type="ECO:0000313" key="16">
    <source>
        <dbReference type="Proteomes" id="UP001474421"/>
    </source>
</evidence>
<evidence type="ECO:0000256" key="9">
    <source>
        <dbReference type="ARBA" id="ARBA00023170"/>
    </source>
</evidence>
<dbReference type="Pfam" id="PF07562">
    <property type="entry name" value="NCD3G"/>
    <property type="match status" value="1"/>
</dbReference>
<dbReference type="InterPro" id="IPR004073">
    <property type="entry name" value="GPCR_3_vmron_rcpt_2"/>
</dbReference>
<dbReference type="FunFam" id="3.40.50.2300:FF:000024">
    <property type="entry name" value="Vomeronasal 2, receptor 73"/>
    <property type="match status" value="1"/>
</dbReference>
<feature type="transmembrane region" description="Helical" evidence="12">
    <location>
        <begin position="610"/>
        <end position="632"/>
    </location>
</feature>
<feature type="chain" id="PRO_5043867002" evidence="13">
    <location>
        <begin position="18"/>
        <end position="916"/>
    </location>
</feature>
<dbReference type="InterPro" id="IPR011500">
    <property type="entry name" value="GPCR_3_9-Cys_dom"/>
</dbReference>
<evidence type="ECO:0000256" key="6">
    <source>
        <dbReference type="ARBA" id="ARBA00022989"/>
    </source>
</evidence>
<evidence type="ECO:0000256" key="5">
    <source>
        <dbReference type="ARBA" id="ARBA00022729"/>
    </source>
</evidence>
<dbReference type="PANTHER" id="PTHR24061">
    <property type="entry name" value="CALCIUM-SENSING RECEPTOR-RELATED"/>
    <property type="match status" value="1"/>
</dbReference>
<dbReference type="Pfam" id="PF01094">
    <property type="entry name" value="ANF_receptor"/>
    <property type="match status" value="1"/>
</dbReference>
<keyword evidence="6 12" id="KW-1133">Transmembrane helix</keyword>
<evidence type="ECO:0000256" key="1">
    <source>
        <dbReference type="ARBA" id="ARBA00004651"/>
    </source>
</evidence>
<comment type="subcellular location">
    <subcellularLocation>
        <location evidence="1">Cell membrane</location>
        <topology evidence="1">Multi-pass membrane protein</topology>
    </subcellularLocation>
</comment>
<evidence type="ECO:0000256" key="8">
    <source>
        <dbReference type="ARBA" id="ARBA00023136"/>
    </source>
</evidence>
<keyword evidence="3" id="KW-1003">Cell membrane</keyword>
<evidence type="ECO:0000256" key="3">
    <source>
        <dbReference type="ARBA" id="ARBA00022475"/>
    </source>
</evidence>
<dbReference type="AlphaFoldDB" id="A0AAW1B7F1"/>
<feature type="transmembrane region" description="Helical" evidence="12">
    <location>
        <begin position="830"/>
        <end position="851"/>
    </location>
</feature>
<feature type="domain" description="G-protein coupled receptors family 3 profile" evidence="14">
    <location>
        <begin position="610"/>
        <end position="874"/>
    </location>
</feature>
<evidence type="ECO:0000256" key="4">
    <source>
        <dbReference type="ARBA" id="ARBA00022692"/>
    </source>
</evidence>
<dbReference type="Gene3D" id="2.10.50.30">
    <property type="entry name" value="GPCR, family 3, nine cysteines domain"/>
    <property type="match status" value="1"/>
</dbReference>
<accession>A0AAW1B7F1</accession>
<dbReference type="PRINTS" id="PR00248">
    <property type="entry name" value="GPCRMGR"/>
</dbReference>
<dbReference type="InterPro" id="IPR000068">
    <property type="entry name" value="GPCR_3_Ca_sens_rcpt-rel"/>
</dbReference>
<dbReference type="EMBL" id="JAOTOJ010000008">
    <property type="protein sequence ID" value="KAK9397884.1"/>
    <property type="molecule type" value="Genomic_DNA"/>
</dbReference>
<dbReference type="Pfam" id="PF00003">
    <property type="entry name" value="7tm_3"/>
    <property type="match status" value="1"/>
</dbReference>
<dbReference type="FunFam" id="2.10.50.30:FF:000002">
    <property type="entry name" value="Vomeronasal 2 receptor, h1"/>
    <property type="match status" value="1"/>
</dbReference>
<feature type="signal peptide" evidence="13">
    <location>
        <begin position="1"/>
        <end position="17"/>
    </location>
</feature>
<dbReference type="PANTHER" id="PTHR24061:SF599">
    <property type="entry name" value="G-PROTEIN COUPLED RECEPTORS FAMILY 3 PROFILE DOMAIN-CONTAINING PROTEIN"/>
    <property type="match status" value="1"/>
</dbReference>
<dbReference type="Gene3D" id="3.40.50.2300">
    <property type="match status" value="2"/>
</dbReference>
<evidence type="ECO:0000313" key="15">
    <source>
        <dbReference type="EMBL" id="KAK9397884.1"/>
    </source>
</evidence>